<dbReference type="InterPro" id="IPR035965">
    <property type="entry name" value="PAS-like_dom_sf"/>
</dbReference>
<dbReference type="Gene3D" id="4.10.280.10">
    <property type="entry name" value="Helix-loop-helix DNA-binding domain"/>
    <property type="match status" value="1"/>
</dbReference>
<feature type="compositionally biased region" description="Low complexity" evidence="17">
    <location>
        <begin position="1501"/>
        <end position="1514"/>
    </location>
</feature>
<feature type="compositionally biased region" description="Polar residues" evidence="17">
    <location>
        <begin position="1332"/>
        <end position="1349"/>
    </location>
</feature>
<evidence type="ECO:0000256" key="11">
    <source>
        <dbReference type="ARBA" id="ARBA00023159"/>
    </source>
</evidence>
<keyword evidence="7" id="KW-0677">Repeat</keyword>
<dbReference type="InterPro" id="IPR014935">
    <property type="entry name" value="SRC/p160_LXXLL"/>
</dbReference>
<feature type="compositionally biased region" description="Polar residues" evidence="17">
    <location>
        <begin position="530"/>
        <end position="554"/>
    </location>
</feature>
<dbReference type="InterPro" id="IPR000014">
    <property type="entry name" value="PAS"/>
</dbReference>
<evidence type="ECO:0000313" key="21">
    <source>
        <dbReference type="Proteomes" id="UP001066276"/>
    </source>
</evidence>
<dbReference type="FunFam" id="4.10.280.10:FF:000008">
    <property type="entry name" value="Nuclear receptor coactivator"/>
    <property type="match status" value="1"/>
</dbReference>
<keyword evidence="11 16" id="KW-0010">Activator</keyword>
<feature type="region of interest" description="Disordered" evidence="17">
    <location>
        <begin position="1303"/>
        <end position="1382"/>
    </location>
</feature>
<dbReference type="Pfam" id="PF23172">
    <property type="entry name" value="bHLH_NCOA"/>
    <property type="match status" value="1"/>
</dbReference>
<evidence type="ECO:0000256" key="2">
    <source>
        <dbReference type="ARBA" id="ARBA00009933"/>
    </source>
</evidence>
<keyword evidence="10 16" id="KW-0805">Transcription regulation</keyword>
<feature type="region of interest" description="Disordered" evidence="17">
    <location>
        <begin position="708"/>
        <end position="746"/>
    </location>
</feature>
<organism evidence="20 21">
    <name type="scientific">Pleurodeles waltl</name>
    <name type="common">Iberian ribbed newt</name>
    <dbReference type="NCBI Taxonomy" id="8319"/>
    <lineage>
        <taxon>Eukaryota</taxon>
        <taxon>Metazoa</taxon>
        <taxon>Chordata</taxon>
        <taxon>Craniata</taxon>
        <taxon>Vertebrata</taxon>
        <taxon>Euteleostomi</taxon>
        <taxon>Amphibia</taxon>
        <taxon>Batrachia</taxon>
        <taxon>Caudata</taxon>
        <taxon>Salamandroidea</taxon>
        <taxon>Salamandridae</taxon>
        <taxon>Pleurodelinae</taxon>
        <taxon>Pleurodeles</taxon>
    </lineage>
</organism>
<keyword evidence="9" id="KW-0007">Acetylation</keyword>
<comment type="caution">
    <text evidence="20">The sequence shown here is derived from an EMBL/GenBank/DDBJ whole genome shotgun (WGS) entry which is preliminary data.</text>
</comment>
<dbReference type="GO" id="GO:0003713">
    <property type="term" value="F:transcription coactivator activity"/>
    <property type="evidence" value="ECO:0007669"/>
    <property type="project" value="InterPro"/>
</dbReference>
<dbReference type="GO" id="GO:0045944">
    <property type="term" value="P:positive regulation of transcription by RNA polymerase II"/>
    <property type="evidence" value="ECO:0007669"/>
    <property type="project" value="TreeGrafter"/>
</dbReference>
<dbReference type="InterPro" id="IPR014920">
    <property type="entry name" value="Nuc_rcpt_coact_Ncoa-typ"/>
</dbReference>
<dbReference type="GO" id="GO:0016922">
    <property type="term" value="F:nuclear receptor binding"/>
    <property type="evidence" value="ECO:0007669"/>
    <property type="project" value="UniProtKB-UniRule"/>
</dbReference>
<evidence type="ECO:0000256" key="5">
    <source>
        <dbReference type="ARBA" id="ARBA00022553"/>
    </source>
</evidence>
<feature type="compositionally biased region" description="Polar residues" evidence="17">
    <location>
        <begin position="1480"/>
        <end position="1500"/>
    </location>
</feature>
<sequence length="1514" mass="162870">MLCNEKRRREQENKYLEELAELLSANIGDIDSLSVKPDKCKILKKTVDQIQQMKRMEQEKARAAADDEVQKADISSSSQGVIEKESLGPLLLEALDGFFFVVNREGRIVFVSENVTSYLGYNQEELMNTSMYTLLHVGDHAEFVKNLLPKSLVNGVPWPQEATGRSSHTFNCRMLIRPPDDPGVESQEAGQGYEAMQCFTVSQPKSMKEEGEDLQSCLICIARRIPRPAPAAATTTSESFITKQDTTGKIISIDTSSLRASGSTGWEDLVRKCIYAFFQAQGREPSYAKQLFQEVMTRGTASSPSYRFTLSDGTVLSAHTKCRLCCPQSPEMQPYIVGIHIIEREPSSVSPQDNPNPAMSLPRLSPSMNPIISPAQGFSSTTSSSNGNMLTSSVNQQPSSGVHNVGNPSTTQANFRCSPGNPAGGSIGLNQGQAGPQNNNHHVNFNSSPMSSPGISPPQFMSPKPRGSPGLGSRSRATGNPFSPTMPAIHSPGAMASSGCSNSNSRQFPSTPLNSMHGLSEGPSPPAGFSATSPLGCNSNSRSFANTPVNSMQGPSEGPITPLGYSTTSPGLRQLSSQSSPGRLNIQPLKVEQKDSKEIASILRDMIHPDNGSSDGNKLMDSGHQHGSDRLSDGENKCPQTTSSHRLVKLLATTAEQQLRLADMDTNCRDPLSCTGSSNSTCSNSSSGTCPSSHSSLTERHKILHRLLQEGSPSDISTLSLETDKKDSGSGAAAVSSQASTNPSDVKIEQDAAKKKESKDHQLLRVLLDNDEKDLAAGPSLSLDDVKVKVEKTEQMELCQPAPLTKTAQEDVKLEPQNQYASDLDQLDQLLPSLEKAASMPGFCRSERTGNSGPGVTVKPEMLTSPMARTPTRQNSFTGGRSLHSSQSSFDFCDPLEPVQLGLNQFPSASDGSPRSGVTPEQGRGTVPGSSPFQSDTGLPELELGLTDHHFGQSGMGEQLPWMDSNMASINRGPMSKQEDQCLSSPLDDLLSPPTTIEGRNDEKALFEQLVSFLSGKDETELAELDRALGIDKLVQGGGLEALTERYPPQHAAQSVMMEQKPGMYPQPYPSISPSASFHSVFPTMVRQKPSFGPMPVQVQQPPRGAYPTSVGMQPRQILNRPQGVPNQLRIQLQQRLQGQQQIFQQNRQAILNQYGAGGPVNISMRPGMQQQMSPQPPLNAQMLAQRQRELYSQQHRQKQLMHQRAILMRQQSFGNTLPTSGGLPITMGAARLPQGAPQQFPYPPSYGTNTGNPPASTSPFSPLSPGSELANRSGMVNRGLMGSVGGQFGAGMNPQIQQNVFQFSGPGVGQQGDPAFSSSLSPTSPLLSPRITPSQSPMLQQTPTTPGYQSPEMKPWQQTSMGSNSVFSQSGPGQPSPSQQGMYNNMSITVSMAGGNTNVQNMNPITGQMQMNSMQMPSLNSLCSEPVNDSTLRPAGLYCNQLSSSDLLKTESDGAQVQQVQVFADVQCTVNLVGGDSYLNQSSSPMGSQKNTSSGSTTPQAQQKSLLQQLLTE</sequence>
<evidence type="ECO:0000256" key="12">
    <source>
        <dbReference type="ARBA" id="ARBA00023163"/>
    </source>
</evidence>
<evidence type="ECO:0000259" key="19">
    <source>
        <dbReference type="PROSITE" id="PS50888"/>
    </source>
</evidence>
<dbReference type="SUPFAM" id="SSF47459">
    <property type="entry name" value="HLH, helix-loop-helix DNA-binding domain"/>
    <property type="match status" value="1"/>
</dbReference>
<dbReference type="GO" id="GO:0005667">
    <property type="term" value="C:transcription regulator complex"/>
    <property type="evidence" value="ECO:0007669"/>
    <property type="project" value="UniProtKB-ARBA"/>
</dbReference>
<feature type="compositionally biased region" description="Low complexity" evidence="17">
    <location>
        <begin position="1369"/>
        <end position="1382"/>
    </location>
</feature>
<dbReference type="GO" id="GO:0061733">
    <property type="term" value="F:protein-lysine-acetyltransferase activity"/>
    <property type="evidence" value="ECO:0007669"/>
    <property type="project" value="UniProtKB-EC"/>
</dbReference>
<dbReference type="InterPro" id="IPR010011">
    <property type="entry name" value="NCO_DUF1518"/>
</dbReference>
<feature type="region of interest" description="Disordered" evidence="17">
    <location>
        <begin position="674"/>
        <end position="695"/>
    </location>
</feature>
<feature type="compositionally biased region" description="Polar residues" evidence="17">
    <location>
        <begin position="428"/>
        <end position="446"/>
    </location>
</feature>
<dbReference type="SUPFAM" id="SSF69125">
    <property type="entry name" value="Nuclear receptor coactivator interlocking domain"/>
    <property type="match status" value="1"/>
</dbReference>
<keyword evidence="3" id="KW-0488">Methylation</keyword>
<dbReference type="SMART" id="SM00091">
    <property type="entry name" value="PAS"/>
    <property type="match status" value="2"/>
</dbReference>
<dbReference type="SUPFAM" id="SSF55785">
    <property type="entry name" value="PYP-like sensor domain (PAS domain)"/>
    <property type="match status" value="2"/>
</dbReference>
<evidence type="ECO:0000256" key="8">
    <source>
        <dbReference type="ARBA" id="ARBA00022843"/>
    </source>
</evidence>
<dbReference type="Proteomes" id="UP001066276">
    <property type="component" value="Chromosome 5"/>
</dbReference>
<feature type="compositionally biased region" description="Low complexity" evidence="17">
    <location>
        <begin position="447"/>
        <end position="458"/>
    </location>
</feature>
<feature type="compositionally biased region" description="Basic and acidic residues" evidence="17">
    <location>
        <begin position="621"/>
        <end position="636"/>
    </location>
</feature>
<dbReference type="InterPro" id="IPR017426">
    <property type="entry name" value="Nuclear_rcpt_coactivator"/>
</dbReference>
<feature type="compositionally biased region" description="Polar residues" evidence="17">
    <location>
        <begin position="1247"/>
        <end position="1262"/>
    </location>
</feature>
<feature type="compositionally biased region" description="Polar residues" evidence="17">
    <location>
        <begin position="902"/>
        <end position="913"/>
    </location>
</feature>
<dbReference type="EMBL" id="JANPWB010000009">
    <property type="protein sequence ID" value="KAJ1158160.1"/>
    <property type="molecule type" value="Genomic_DNA"/>
</dbReference>
<feature type="compositionally biased region" description="Polar residues" evidence="17">
    <location>
        <begin position="564"/>
        <end position="582"/>
    </location>
</feature>
<dbReference type="PIRSF" id="PIRSF038181">
    <property type="entry name" value="Nuclear_receptor_coactivator"/>
    <property type="match status" value="1"/>
</dbReference>
<dbReference type="Pfam" id="PF08815">
    <property type="entry name" value="Nuc_rec_co-act"/>
    <property type="match status" value="1"/>
</dbReference>
<feature type="region of interest" description="Disordered" evidence="17">
    <location>
        <begin position="346"/>
        <end position="592"/>
    </location>
</feature>
<accession>A0AAV7S1U7</accession>
<feature type="compositionally biased region" description="Polar residues" evidence="17">
    <location>
        <begin position="498"/>
        <end position="514"/>
    </location>
</feature>
<dbReference type="Pfam" id="PF14598">
    <property type="entry name" value="PAS_11"/>
    <property type="match status" value="1"/>
</dbReference>
<keyword evidence="5" id="KW-0597">Phosphoprotein</keyword>
<gene>
    <name evidence="20" type="ORF">NDU88_010854</name>
</gene>
<feature type="compositionally biased region" description="Low complexity" evidence="17">
    <location>
        <begin position="1318"/>
        <end position="1330"/>
    </location>
</feature>
<feature type="compositionally biased region" description="Polar residues" evidence="17">
    <location>
        <begin position="871"/>
        <end position="890"/>
    </location>
</feature>
<dbReference type="PANTHER" id="PTHR10684">
    <property type="entry name" value="NUCLEAR RECEPTOR COACTIVATOR"/>
    <property type="match status" value="1"/>
</dbReference>
<evidence type="ECO:0000259" key="18">
    <source>
        <dbReference type="PROSITE" id="PS50112"/>
    </source>
</evidence>
<evidence type="ECO:0000256" key="9">
    <source>
        <dbReference type="ARBA" id="ARBA00022990"/>
    </source>
</evidence>
<feature type="compositionally biased region" description="Polar residues" evidence="17">
    <location>
        <begin position="928"/>
        <end position="937"/>
    </location>
</feature>
<reference evidence="20" key="1">
    <citation type="journal article" date="2022" name="bioRxiv">
        <title>Sequencing and chromosome-scale assembly of the giantPleurodeles waltlgenome.</title>
        <authorList>
            <person name="Brown T."/>
            <person name="Elewa A."/>
            <person name="Iarovenko S."/>
            <person name="Subramanian E."/>
            <person name="Araus A.J."/>
            <person name="Petzold A."/>
            <person name="Susuki M."/>
            <person name="Suzuki K.-i.T."/>
            <person name="Hayashi T."/>
            <person name="Toyoda A."/>
            <person name="Oliveira C."/>
            <person name="Osipova E."/>
            <person name="Leigh N.D."/>
            <person name="Simon A."/>
            <person name="Yun M.H."/>
        </authorList>
    </citation>
    <scope>NUCLEOTIDE SEQUENCE</scope>
    <source>
        <strain evidence="20">20211129_DDA</strain>
        <tissue evidence="20">Liver</tissue>
    </source>
</reference>
<keyword evidence="14" id="KW-0012">Acyltransferase</keyword>
<feature type="compositionally biased region" description="Polar residues" evidence="17">
    <location>
        <begin position="347"/>
        <end position="357"/>
    </location>
</feature>
<evidence type="ECO:0000256" key="10">
    <source>
        <dbReference type="ARBA" id="ARBA00023015"/>
    </source>
</evidence>
<dbReference type="CDD" id="cd00130">
    <property type="entry name" value="PAS"/>
    <property type="match status" value="1"/>
</dbReference>
<feature type="region of interest" description="Disordered" evidence="17">
    <location>
        <begin position="867"/>
        <end position="940"/>
    </location>
</feature>
<dbReference type="InterPro" id="IPR028819">
    <property type="entry name" value="NCOA1_bHLH"/>
</dbReference>
<evidence type="ECO:0000256" key="1">
    <source>
        <dbReference type="ARBA" id="ARBA00004123"/>
    </source>
</evidence>
<dbReference type="GO" id="GO:0046983">
    <property type="term" value="F:protein dimerization activity"/>
    <property type="evidence" value="ECO:0007669"/>
    <property type="project" value="InterPro"/>
</dbReference>
<feature type="domain" description="BHLH" evidence="19">
    <location>
        <begin position="1"/>
        <end position="53"/>
    </location>
</feature>
<feature type="compositionally biased region" description="Polar residues" evidence="17">
    <location>
        <begin position="394"/>
        <end position="415"/>
    </location>
</feature>
<dbReference type="SMART" id="SM00353">
    <property type="entry name" value="HLH"/>
    <property type="match status" value="1"/>
</dbReference>
<feature type="compositionally biased region" description="Polar residues" evidence="17">
    <location>
        <begin position="711"/>
        <end position="721"/>
    </location>
</feature>
<feature type="region of interest" description="Disordered" evidence="17">
    <location>
        <begin position="1234"/>
        <end position="1274"/>
    </location>
</feature>
<feature type="region of interest" description="Disordered" evidence="17">
    <location>
        <begin position="1480"/>
        <end position="1514"/>
    </location>
</feature>
<feature type="compositionally biased region" description="Polar residues" evidence="17">
    <location>
        <begin position="1357"/>
        <end position="1368"/>
    </location>
</feature>
<dbReference type="NCBIfam" id="TIGR00229">
    <property type="entry name" value="sensory_box"/>
    <property type="match status" value="1"/>
</dbReference>
<evidence type="ECO:0000256" key="15">
    <source>
        <dbReference type="ARBA" id="ARBA00048017"/>
    </source>
</evidence>
<evidence type="ECO:0000256" key="6">
    <source>
        <dbReference type="ARBA" id="ARBA00022679"/>
    </source>
</evidence>
<dbReference type="SMART" id="SM01151">
    <property type="entry name" value="DUF1518"/>
    <property type="match status" value="2"/>
</dbReference>
<dbReference type="InterPro" id="IPR011598">
    <property type="entry name" value="bHLH_dom"/>
</dbReference>
<evidence type="ECO:0000256" key="13">
    <source>
        <dbReference type="ARBA" id="ARBA00023242"/>
    </source>
</evidence>
<feature type="region of interest" description="Disordered" evidence="17">
    <location>
        <begin position="606"/>
        <end position="643"/>
    </location>
</feature>
<dbReference type="InterPro" id="IPR037077">
    <property type="entry name" value="Nuc_rcpt_coact_Ncoa_int_sf"/>
</dbReference>
<dbReference type="FunFam" id="3.30.450.20:FF:000007">
    <property type="entry name" value="Nuclear receptor coactivator"/>
    <property type="match status" value="1"/>
</dbReference>
<comment type="similarity">
    <text evidence="2 16">Belongs to the SRC/p160 nuclear receptor coactivator family.</text>
</comment>
<keyword evidence="4" id="KW-1017">Isopeptide bond</keyword>
<dbReference type="Pfam" id="PF07469">
    <property type="entry name" value="DUF1518"/>
    <property type="match status" value="2"/>
</dbReference>
<keyword evidence="6" id="KW-0808">Transferase</keyword>
<comment type="subcellular location">
    <subcellularLocation>
        <location evidence="1 16">Nucleus</location>
    </subcellularLocation>
</comment>
<keyword evidence="8" id="KW-0832">Ubl conjugation</keyword>
<evidence type="ECO:0000256" key="16">
    <source>
        <dbReference type="PIRNR" id="PIRNR038181"/>
    </source>
</evidence>
<dbReference type="InterPro" id="IPR056193">
    <property type="entry name" value="bHLH_NCOA1-3"/>
</dbReference>
<evidence type="ECO:0000313" key="20">
    <source>
        <dbReference type="EMBL" id="KAJ1158160.1"/>
    </source>
</evidence>
<dbReference type="FunFam" id="3.30.450.20:FF:000031">
    <property type="entry name" value="Nuclear receptor coactivator"/>
    <property type="match status" value="1"/>
</dbReference>
<keyword evidence="13 16" id="KW-0539">Nucleus</keyword>
<dbReference type="PROSITE" id="PS50888">
    <property type="entry name" value="BHLH"/>
    <property type="match status" value="1"/>
</dbReference>
<dbReference type="Pfam" id="PF08832">
    <property type="entry name" value="SRC-1"/>
    <property type="match status" value="1"/>
</dbReference>
<dbReference type="Gene3D" id="3.30.450.20">
    <property type="entry name" value="PAS domain"/>
    <property type="match status" value="2"/>
</dbReference>
<dbReference type="PROSITE" id="PS50112">
    <property type="entry name" value="PAS"/>
    <property type="match status" value="1"/>
</dbReference>
<feature type="compositionally biased region" description="Low complexity" evidence="17">
    <location>
        <begin position="729"/>
        <end position="740"/>
    </location>
</feature>
<feature type="compositionally biased region" description="Low complexity" evidence="17">
    <location>
        <begin position="379"/>
        <end position="393"/>
    </location>
</feature>
<dbReference type="GO" id="GO:0032870">
    <property type="term" value="P:cellular response to hormone stimulus"/>
    <property type="evidence" value="ECO:0007669"/>
    <property type="project" value="TreeGrafter"/>
</dbReference>
<feature type="domain" description="PAS" evidence="18">
    <location>
        <begin position="84"/>
        <end position="155"/>
    </location>
</feature>
<dbReference type="GO" id="GO:0005654">
    <property type="term" value="C:nucleoplasm"/>
    <property type="evidence" value="ECO:0007669"/>
    <property type="project" value="UniProtKB-ARBA"/>
</dbReference>
<dbReference type="Pfam" id="PF16665">
    <property type="entry name" value="NCOA_u2"/>
    <property type="match status" value="2"/>
</dbReference>
<dbReference type="InterPro" id="IPR013767">
    <property type="entry name" value="PAS_fold"/>
</dbReference>
<dbReference type="PANTHER" id="PTHR10684:SF1">
    <property type="entry name" value="NUCLEAR RECEPTOR COACTIVATOR 1"/>
    <property type="match status" value="1"/>
</dbReference>
<evidence type="ECO:0000256" key="7">
    <source>
        <dbReference type="ARBA" id="ARBA00022737"/>
    </source>
</evidence>
<evidence type="ECO:0000256" key="4">
    <source>
        <dbReference type="ARBA" id="ARBA00022499"/>
    </source>
</evidence>
<dbReference type="Gene3D" id="6.10.140.410">
    <property type="match status" value="1"/>
</dbReference>
<evidence type="ECO:0000256" key="14">
    <source>
        <dbReference type="ARBA" id="ARBA00023315"/>
    </source>
</evidence>
<evidence type="ECO:0000256" key="17">
    <source>
        <dbReference type="SAM" id="MobiDB-lite"/>
    </source>
</evidence>
<dbReference type="InterPro" id="IPR009110">
    <property type="entry name" value="Nuc_rcpt_coact"/>
</dbReference>
<keyword evidence="12 16" id="KW-0804">Transcription</keyword>
<evidence type="ECO:0000256" key="3">
    <source>
        <dbReference type="ARBA" id="ARBA00022481"/>
    </source>
</evidence>
<dbReference type="InterPro" id="IPR036638">
    <property type="entry name" value="HLH_DNA-bd_sf"/>
</dbReference>
<keyword evidence="21" id="KW-1185">Reference proteome</keyword>
<comment type="catalytic activity">
    <reaction evidence="15">
        <text>L-lysyl-[protein] + acetyl-CoA = N(6)-acetyl-L-lysyl-[protein] + CoA + H(+)</text>
        <dbReference type="Rhea" id="RHEA:45948"/>
        <dbReference type="Rhea" id="RHEA-COMP:9752"/>
        <dbReference type="Rhea" id="RHEA-COMP:10731"/>
        <dbReference type="ChEBI" id="CHEBI:15378"/>
        <dbReference type="ChEBI" id="CHEBI:29969"/>
        <dbReference type="ChEBI" id="CHEBI:57287"/>
        <dbReference type="ChEBI" id="CHEBI:57288"/>
        <dbReference type="ChEBI" id="CHEBI:61930"/>
        <dbReference type="EC" id="2.3.1.48"/>
    </reaction>
</comment>
<proteinExistence type="inferred from homology"/>
<protein>
    <recommendedName>
        <fullName evidence="16">Nuclear receptor coactivator</fullName>
    </recommendedName>
</protein>
<dbReference type="CDD" id="cd18948">
    <property type="entry name" value="bHLH-PAS_NCoA1_SRC1"/>
    <property type="match status" value="1"/>
</dbReference>
<dbReference type="Pfam" id="PF00989">
    <property type="entry name" value="PAS"/>
    <property type="match status" value="1"/>
</dbReference>
<name>A0AAV7S1U7_PLEWA</name>